<dbReference type="GO" id="GO:0004519">
    <property type="term" value="F:endonuclease activity"/>
    <property type="evidence" value="ECO:0007669"/>
    <property type="project" value="UniProtKB-KW"/>
</dbReference>
<comment type="caution">
    <text evidence="5">The sequence shown here is derived from an EMBL/GenBank/DDBJ whole genome shotgun (WGS) entry which is preliminary data.</text>
</comment>
<dbReference type="GO" id="GO:0016787">
    <property type="term" value="F:hydrolase activity"/>
    <property type="evidence" value="ECO:0007669"/>
    <property type="project" value="InterPro"/>
</dbReference>
<sequence>MTYPDTIAADTWTISPPTLDTIIPYNPNFIGKRTIPLPDLTDQLSTGDVLDGRVFDYIYYSLIMDERRAMPLYTAYNIDRERMIHVPRQADHWVVDPRIPAGLQTDETLYEGNDWDRGHMVPRRAVAWGDSATATAAAQGVFYYSNTVPQHRIFNQRNWNDLENFVLQKLRPDSKRLSVFAGPVSRLTDIEYRGRRVPHSFWMITVVSDETNPRNFFVHAYLMDQYALTASGTFTPTQPIQQFDPSAHGVSVAQVEAVTPLKFGSLR</sequence>
<feature type="active site" description="Proton acceptor" evidence="1">
    <location>
        <position position="119"/>
    </location>
</feature>
<dbReference type="GO" id="GO:0003676">
    <property type="term" value="F:nucleic acid binding"/>
    <property type="evidence" value="ECO:0007669"/>
    <property type="project" value="InterPro"/>
</dbReference>
<keyword evidence="5" id="KW-0255">Endonuclease</keyword>
<keyword evidence="5" id="KW-0540">Nuclease</keyword>
<evidence type="ECO:0000313" key="5">
    <source>
        <dbReference type="EMBL" id="MBO0932533.1"/>
    </source>
</evidence>
<dbReference type="EMBL" id="JAFMYU010000013">
    <property type="protein sequence ID" value="MBO0932533.1"/>
    <property type="molecule type" value="Genomic_DNA"/>
</dbReference>
<dbReference type="Gene3D" id="3.40.570.10">
    <property type="entry name" value="Extracellular Endonuclease, subunit A"/>
    <property type="match status" value="1"/>
</dbReference>
<evidence type="ECO:0000256" key="2">
    <source>
        <dbReference type="PIRSR" id="PIRSR640255-2"/>
    </source>
</evidence>
<evidence type="ECO:0000313" key="6">
    <source>
        <dbReference type="Proteomes" id="UP000664795"/>
    </source>
</evidence>
<dbReference type="Proteomes" id="UP000664795">
    <property type="component" value="Unassembled WGS sequence"/>
</dbReference>
<dbReference type="SMART" id="SM00892">
    <property type="entry name" value="Endonuclease_NS"/>
    <property type="match status" value="1"/>
</dbReference>
<evidence type="ECO:0000256" key="1">
    <source>
        <dbReference type="PIRSR" id="PIRSR640255-1"/>
    </source>
</evidence>
<dbReference type="Pfam" id="PF01223">
    <property type="entry name" value="Endonuclease_NS"/>
    <property type="match status" value="1"/>
</dbReference>
<dbReference type="InterPro" id="IPR020821">
    <property type="entry name" value="ENPP1-3/EXOG-like_nuc-like"/>
</dbReference>
<keyword evidence="2" id="KW-0479">Metal-binding</keyword>
<dbReference type="InterPro" id="IPR044929">
    <property type="entry name" value="DNA/RNA_non-sp_Endonuclease_sf"/>
</dbReference>
<accession>A0A939G7A8</accession>
<dbReference type="InterPro" id="IPR044925">
    <property type="entry name" value="His-Me_finger_sf"/>
</dbReference>
<name>A0A939G7A8_9BACT</name>
<keyword evidence="6" id="KW-1185">Reference proteome</keyword>
<feature type="binding site" evidence="2">
    <location>
        <position position="155"/>
    </location>
    <ligand>
        <name>Mg(2+)</name>
        <dbReference type="ChEBI" id="CHEBI:18420"/>
        <note>catalytic</note>
    </ligand>
</feature>
<dbReference type="SMART" id="SM00477">
    <property type="entry name" value="NUC"/>
    <property type="match status" value="1"/>
</dbReference>
<dbReference type="SUPFAM" id="SSF54060">
    <property type="entry name" value="His-Me finger endonucleases"/>
    <property type="match status" value="1"/>
</dbReference>
<dbReference type="AlphaFoldDB" id="A0A939G7A8"/>
<feature type="domain" description="DNA/RNA non-specific endonuclease/pyrophosphatase/phosphodiesterase" evidence="4">
    <location>
        <begin position="56"/>
        <end position="267"/>
    </location>
</feature>
<keyword evidence="5" id="KW-0378">Hydrolase</keyword>
<reference evidence="5 6" key="1">
    <citation type="submission" date="2021-03" db="EMBL/GenBank/DDBJ databases">
        <title>Fibrella sp. HMF5036 genome sequencing and assembly.</title>
        <authorList>
            <person name="Kang H."/>
            <person name="Kim H."/>
            <person name="Bae S."/>
            <person name="Joh K."/>
        </authorList>
    </citation>
    <scope>NUCLEOTIDE SEQUENCE [LARGE SCALE GENOMIC DNA]</scope>
    <source>
        <strain evidence="5 6">HMF5036</strain>
    </source>
</reference>
<dbReference type="InterPro" id="IPR040255">
    <property type="entry name" value="Non-specific_endonuclease"/>
</dbReference>
<feature type="domain" description="ENPP1-3/EXOG-like endonuclease/phosphodiesterase" evidence="3">
    <location>
        <begin position="57"/>
        <end position="266"/>
    </location>
</feature>
<dbReference type="InterPro" id="IPR001604">
    <property type="entry name" value="Endo_G_ENPP1-like_dom"/>
</dbReference>
<dbReference type="GO" id="GO:0046872">
    <property type="term" value="F:metal ion binding"/>
    <property type="evidence" value="ECO:0007669"/>
    <property type="project" value="UniProtKB-KW"/>
</dbReference>
<gene>
    <name evidence="5" type="ORF">J2I48_16090</name>
</gene>
<evidence type="ECO:0000259" key="4">
    <source>
        <dbReference type="SMART" id="SM00892"/>
    </source>
</evidence>
<dbReference type="PANTHER" id="PTHR13966:SF5">
    <property type="entry name" value="ENDONUCLEASE G, MITOCHONDRIAL"/>
    <property type="match status" value="1"/>
</dbReference>
<organism evidence="5 6">
    <name type="scientific">Fibrella aquatilis</name>
    <dbReference type="NCBI Taxonomy" id="2817059"/>
    <lineage>
        <taxon>Bacteria</taxon>
        <taxon>Pseudomonadati</taxon>
        <taxon>Bacteroidota</taxon>
        <taxon>Cytophagia</taxon>
        <taxon>Cytophagales</taxon>
        <taxon>Spirosomataceae</taxon>
        <taxon>Fibrella</taxon>
    </lineage>
</organism>
<protein>
    <submittedName>
        <fullName evidence="5">DNA/RNA non-specific endonuclease</fullName>
    </submittedName>
</protein>
<dbReference type="RefSeq" id="WP_207336498.1">
    <property type="nucleotide sequence ID" value="NZ_JAFMYU010000013.1"/>
</dbReference>
<evidence type="ECO:0000259" key="3">
    <source>
        <dbReference type="SMART" id="SM00477"/>
    </source>
</evidence>
<dbReference type="PANTHER" id="PTHR13966">
    <property type="entry name" value="ENDONUCLEASE RELATED"/>
    <property type="match status" value="1"/>
</dbReference>
<proteinExistence type="predicted"/>